<dbReference type="Proteomes" id="UP000658305">
    <property type="component" value="Unassembled WGS sequence"/>
</dbReference>
<organism evidence="2 3">
    <name type="scientific">Gemmobacter nanjingensis</name>
    <dbReference type="NCBI Taxonomy" id="488454"/>
    <lineage>
        <taxon>Bacteria</taxon>
        <taxon>Pseudomonadati</taxon>
        <taxon>Pseudomonadota</taxon>
        <taxon>Alphaproteobacteria</taxon>
        <taxon>Rhodobacterales</taxon>
        <taxon>Paracoccaceae</taxon>
        <taxon>Gemmobacter</taxon>
    </lineage>
</organism>
<accession>A0ABQ3FSY2</accession>
<comment type="caution">
    <text evidence="2">The sequence shown here is derived from an EMBL/GenBank/DDBJ whole genome shotgun (WGS) entry which is preliminary data.</text>
</comment>
<dbReference type="InterPro" id="IPR036388">
    <property type="entry name" value="WH-like_DNA-bd_sf"/>
</dbReference>
<sequence>MPHSPVKDGFELSKTRRTLPMALLRAREAVMERFRPLLLAHGVTEQQWRVLRVLKEAEETDASDLADAASILAPSLSRILRTLETRAFIATRKDPQDGRRALIRLTAEGHAFIRQIAPESAAIYADLEARLGRARIDALLDDLEALMTALERA</sequence>
<dbReference type="SMART" id="SM00347">
    <property type="entry name" value="HTH_MARR"/>
    <property type="match status" value="1"/>
</dbReference>
<dbReference type="Gene3D" id="1.10.10.10">
    <property type="entry name" value="Winged helix-like DNA-binding domain superfamily/Winged helix DNA-binding domain"/>
    <property type="match status" value="1"/>
</dbReference>
<evidence type="ECO:0000313" key="2">
    <source>
        <dbReference type="EMBL" id="GHC39399.1"/>
    </source>
</evidence>
<evidence type="ECO:0000259" key="1">
    <source>
        <dbReference type="PROSITE" id="PS50995"/>
    </source>
</evidence>
<proteinExistence type="predicted"/>
<gene>
    <name evidence="2" type="ORF">GCM10007291_46360</name>
</gene>
<dbReference type="PROSITE" id="PS50995">
    <property type="entry name" value="HTH_MARR_2"/>
    <property type="match status" value="1"/>
</dbReference>
<dbReference type="EMBL" id="BMYI01000028">
    <property type="protein sequence ID" value="GHC39399.1"/>
    <property type="molecule type" value="Genomic_DNA"/>
</dbReference>
<dbReference type="InterPro" id="IPR012712">
    <property type="entry name" value="HpaR/FarR"/>
</dbReference>
<dbReference type="NCBIfam" id="TIGR02337">
    <property type="entry name" value="HpaR"/>
    <property type="match status" value="1"/>
</dbReference>
<evidence type="ECO:0000313" key="3">
    <source>
        <dbReference type="Proteomes" id="UP000658305"/>
    </source>
</evidence>
<dbReference type="Pfam" id="PF12802">
    <property type="entry name" value="MarR_2"/>
    <property type="match status" value="1"/>
</dbReference>
<name>A0ABQ3FSY2_9RHOB</name>
<dbReference type="PANTHER" id="PTHR33164:SF13">
    <property type="entry name" value="4-HYDROXYPHENYLACETATE CATABOLISM PROTEIN"/>
    <property type="match status" value="1"/>
</dbReference>
<reference evidence="3" key="1">
    <citation type="journal article" date="2019" name="Int. J. Syst. Evol. Microbiol.">
        <title>The Global Catalogue of Microorganisms (GCM) 10K type strain sequencing project: providing services to taxonomists for standard genome sequencing and annotation.</title>
        <authorList>
            <consortium name="The Broad Institute Genomics Platform"/>
            <consortium name="The Broad Institute Genome Sequencing Center for Infectious Disease"/>
            <person name="Wu L."/>
            <person name="Ma J."/>
        </authorList>
    </citation>
    <scope>NUCLEOTIDE SEQUENCE [LARGE SCALE GENOMIC DNA]</scope>
    <source>
        <strain evidence="3">KCTC 23298</strain>
    </source>
</reference>
<keyword evidence="3" id="KW-1185">Reference proteome</keyword>
<protein>
    <submittedName>
        <fullName evidence="2">Homoprotocatechuate degradation operon regulator, HpaR</fullName>
    </submittedName>
</protein>
<dbReference type="InterPro" id="IPR000835">
    <property type="entry name" value="HTH_MarR-typ"/>
</dbReference>
<dbReference type="SUPFAM" id="SSF46785">
    <property type="entry name" value="Winged helix' DNA-binding domain"/>
    <property type="match status" value="1"/>
</dbReference>
<dbReference type="PANTHER" id="PTHR33164">
    <property type="entry name" value="TRANSCRIPTIONAL REGULATOR, MARR FAMILY"/>
    <property type="match status" value="1"/>
</dbReference>
<dbReference type="InterPro" id="IPR036390">
    <property type="entry name" value="WH_DNA-bd_sf"/>
</dbReference>
<dbReference type="InterPro" id="IPR039422">
    <property type="entry name" value="MarR/SlyA-like"/>
</dbReference>
<feature type="domain" description="HTH marR-type" evidence="1">
    <location>
        <begin position="16"/>
        <end position="153"/>
    </location>
</feature>